<evidence type="ECO:0000313" key="2">
    <source>
        <dbReference type="Proteomes" id="UP000019116"/>
    </source>
</evidence>
<dbReference type="Gramene" id="TraesPARA_EIv1.0_2632430.1">
    <property type="protein sequence ID" value="TraesPARA_EIv1.0_2632430.1.CDS1"/>
    <property type="gene ID" value="TraesPARA_EIv1.0_2632430"/>
</dbReference>
<sequence length="130" mass="15091">MSISMEGGWWKTVRNAFAKVPEIVRVVHDMRVGGCHEEFRAARDQCRRERERLRSMADGKPGDDVVSCAKATAALRKCMEGKDVLAKHLVAMDDGIKEDEWRGWDPYMQAKRATGYRWWTGMKNCEEEYY</sequence>
<proteinExistence type="predicted"/>
<dbReference type="EnsemblPlants" id="TraesCS7D02G511800.1">
    <property type="protein sequence ID" value="TraesCS7D02G511800.1.cds1"/>
    <property type="gene ID" value="TraesCS7D02G511800"/>
</dbReference>
<keyword evidence="2" id="KW-1185">Reference proteome</keyword>
<evidence type="ECO:0008006" key="3">
    <source>
        <dbReference type="Google" id="ProtNLM"/>
    </source>
</evidence>
<protein>
    <recommendedName>
        <fullName evidence="3">GCK domain-containing protein</fullName>
    </recommendedName>
</protein>
<dbReference type="Gramene" id="TraesROB_scaffold_003357_01G000500.1">
    <property type="protein sequence ID" value="TraesROB_scaffold_003357_01G000500.1"/>
    <property type="gene ID" value="TraesROB_scaffold_003357_01G000500"/>
</dbReference>
<dbReference type="Gramene" id="TraesCS7D02G511800.1">
    <property type="protein sequence ID" value="TraesCS7D02G511800.1.cds1"/>
    <property type="gene ID" value="TraesCS7D02G511800"/>
</dbReference>
<reference evidence="1" key="2">
    <citation type="submission" date="2018-10" db="UniProtKB">
        <authorList>
            <consortium name="EnsemblPlants"/>
        </authorList>
    </citation>
    <scope>IDENTIFICATION</scope>
</reference>
<accession>A0A3B6TZ80</accession>
<dbReference type="Gramene" id="TraesWEE_scaffold_039649_01G000200.1">
    <property type="protein sequence ID" value="TraesWEE_scaffold_039649_01G000200.1"/>
    <property type="gene ID" value="TraesWEE_scaffold_039649_01G000200"/>
</dbReference>
<dbReference type="Gramene" id="TraesCAD_scaffold_003655_01G000600.1">
    <property type="protein sequence ID" value="TraesCAD_scaffold_003655_01G000600.1"/>
    <property type="gene ID" value="TraesCAD_scaffold_003655_01G000600"/>
</dbReference>
<reference evidence="1" key="1">
    <citation type="submission" date="2018-08" db="EMBL/GenBank/DDBJ databases">
        <authorList>
            <person name="Rossello M."/>
        </authorList>
    </citation>
    <scope>NUCLEOTIDE SEQUENCE [LARGE SCALE GENOMIC DNA]</scope>
    <source>
        <strain evidence="1">cv. Chinese Spring</strain>
    </source>
</reference>
<dbReference type="Gramene" id="TraesCS7D03G1208900.1">
    <property type="protein sequence ID" value="TraesCS7D03G1208900.1.CDS1"/>
    <property type="gene ID" value="TraesCS7D03G1208900"/>
</dbReference>
<dbReference type="Gramene" id="TraesCLE_scaffold_033672_01G000600.1">
    <property type="protein sequence ID" value="TraesCLE_scaffold_033672_01G000600.1"/>
    <property type="gene ID" value="TraesCLE_scaffold_033672_01G000600"/>
</dbReference>
<evidence type="ECO:0000313" key="1">
    <source>
        <dbReference type="EnsemblPlants" id="TraesCS7D02G511800.1.cds1"/>
    </source>
</evidence>
<organism evidence="1">
    <name type="scientific">Triticum aestivum</name>
    <name type="common">Wheat</name>
    <dbReference type="NCBI Taxonomy" id="4565"/>
    <lineage>
        <taxon>Eukaryota</taxon>
        <taxon>Viridiplantae</taxon>
        <taxon>Streptophyta</taxon>
        <taxon>Embryophyta</taxon>
        <taxon>Tracheophyta</taxon>
        <taxon>Spermatophyta</taxon>
        <taxon>Magnoliopsida</taxon>
        <taxon>Liliopsida</taxon>
        <taxon>Poales</taxon>
        <taxon>Poaceae</taxon>
        <taxon>BOP clade</taxon>
        <taxon>Pooideae</taxon>
        <taxon>Triticodae</taxon>
        <taxon>Triticeae</taxon>
        <taxon>Triticinae</taxon>
        <taxon>Triticum</taxon>
    </lineage>
</organism>
<dbReference type="AlphaFoldDB" id="A0A3B6TZ80"/>
<dbReference type="Proteomes" id="UP000019116">
    <property type="component" value="Chromosome 7D"/>
</dbReference>
<dbReference type="OMA" id="ISMEGGW"/>
<name>A0A3B6TZ80_WHEAT</name>